<evidence type="ECO:0000256" key="3">
    <source>
        <dbReference type="ARBA" id="ARBA00023125"/>
    </source>
</evidence>
<dbReference type="SUPFAM" id="SSF53850">
    <property type="entry name" value="Periplasmic binding protein-like II"/>
    <property type="match status" value="1"/>
</dbReference>
<dbReference type="PRINTS" id="PR00039">
    <property type="entry name" value="HTHLYSR"/>
</dbReference>
<dbReference type="InterPro" id="IPR000847">
    <property type="entry name" value="LysR_HTH_N"/>
</dbReference>
<dbReference type="EMBL" id="BAYX01000005">
    <property type="protein sequence ID" value="GAJ93013.1"/>
    <property type="molecule type" value="Genomic_DNA"/>
</dbReference>
<dbReference type="PANTHER" id="PTHR30537">
    <property type="entry name" value="HTH-TYPE TRANSCRIPTIONAL REGULATOR"/>
    <property type="match status" value="1"/>
</dbReference>
<dbReference type="PROSITE" id="PS50931">
    <property type="entry name" value="HTH_LYSR"/>
    <property type="match status" value="1"/>
</dbReference>
<dbReference type="Gene3D" id="3.40.190.290">
    <property type="match status" value="1"/>
</dbReference>
<dbReference type="RefSeq" id="WP_012650246.1">
    <property type="nucleotide sequence ID" value="NZ_BAYX01000005.1"/>
</dbReference>
<keyword evidence="2" id="KW-0805">Transcription regulation</keyword>
<reference evidence="9 10" key="1">
    <citation type="submission" date="2014-05" db="EMBL/GenBank/DDBJ databases">
        <title>Whole genome shotgun sequence of Rhizobium rhizogenes NBRC 13257.</title>
        <authorList>
            <person name="Katano-Makiyama Y."/>
            <person name="Hosoyama A."/>
            <person name="Hashimoto M."/>
            <person name="Hosoyama Y."/>
            <person name="Noguchi M."/>
            <person name="Tsuchikane K."/>
            <person name="Kimura A."/>
            <person name="Ohji S."/>
            <person name="Ichikawa N."/>
            <person name="Yamazoe A."/>
            <person name="Fujita N."/>
        </authorList>
    </citation>
    <scope>NUCLEOTIDE SEQUENCE [LARGE SCALE GENOMIC DNA]</scope>
    <source>
        <strain evidence="9 10">NBRC 13257</strain>
    </source>
</reference>
<dbReference type="GO" id="GO:0043565">
    <property type="term" value="F:sequence-specific DNA binding"/>
    <property type="evidence" value="ECO:0007669"/>
    <property type="project" value="TreeGrafter"/>
</dbReference>
<evidence type="ECO:0000256" key="6">
    <source>
        <dbReference type="ARBA" id="ARBA00067332"/>
    </source>
</evidence>
<proteinExistence type="inferred from homology"/>
<dbReference type="GO" id="GO:0006351">
    <property type="term" value="P:DNA-templated transcription"/>
    <property type="evidence" value="ECO:0007669"/>
    <property type="project" value="TreeGrafter"/>
</dbReference>
<dbReference type="Pfam" id="PF03466">
    <property type="entry name" value="LysR_substrate"/>
    <property type="match status" value="1"/>
</dbReference>
<evidence type="ECO:0000259" key="8">
    <source>
        <dbReference type="PROSITE" id="PS50931"/>
    </source>
</evidence>
<protein>
    <recommendedName>
        <fullName evidence="6">HTH-type transcriptional regulator TtuA</fullName>
    </recommendedName>
    <alternativeName>
        <fullName evidence="7">Tartrate utilization transcriptional regulator</fullName>
    </alternativeName>
</protein>
<dbReference type="AlphaFoldDB" id="A0AA87U805"/>
<dbReference type="Pfam" id="PF00126">
    <property type="entry name" value="HTH_1"/>
    <property type="match status" value="1"/>
</dbReference>
<dbReference type="FunFam" id="1.10.10.10:FF:000001">
    <property type="entry name" value="LysR family transcriptional regulator"/>
    <property type="match status" value="1"/>
</dbReference>
<dbReference type="Proteomes" id="UP000026941">
    <property type="component" value="Unassembled WGS sequence"/>
</dbReference>
<comment type="similarity">
    <text evidence="1">Belongs to the LysR transcriptional regulatory family.</text>
</comment>
<keyword evidence="3" id="KW-0238">DNA-binding</keyword>
<dbReference type="PANTHER" id="PTHR30537:SF66">
    <property type="entry name" value="IRON-REGULATED VIRULENCE REGULATORY PROTEIN IRGB"/>
    <property type="match status" value="1"/>
</dbReference>
<comment type="function">
    <text evidence="5">Transcriptional regulator of the ttuABCDE tartrate utilization operon.</text>
</comment>
<comment type="caution">
    <text evidence="9">The sequence shown here is derived from an EMBL/GenBank/DDBJ whole genome shotgun (WGS) entry which is preliminary data.</text>
</comment>
<dbReference type="Gene3D" id="1.10.10.10">
    <property type="entry name" value="Winged helix-like DNA-binding domain superfamily/Winged helix DNA-binding domain"/>
    <property type="match status" value="1"/>
</dbReference>
<evidence type="ECO:0000313" key="10">
    <source>
        <dbReference type="Proteomes" id="UP000026941"/>
    </source>
</evidence>
<evidence type="ECO:0000256" key="2">
    <source>
        <dbReference type="ARBA" id="ARBA00023015"/>
    </source>
</evidence>
<dbReference type="InterPro" id="IPR005119">
    <property type="entry name" value="LysR_subst-bd"/>
</dbReference>
<dbReference type="CDD" id="cd08422">
    <property type="entry name" value="PBP2_CrgA_like"/>
    <property type="match status" value="1"/>
</dbReference>
<evidence type="ECO:0000256" key="4">
    <source>
        <dbReference type="ARBA" id="ARBA00023163"/>
    </source>
</evidence>
<dbReference type="GO" id="GO:0003700">
    <property type="term" value="F:DNA-binding transcription factor activity"/>
    <property type="evidence" value="ECO:0007669"/>
    <property type="project" value="InterPro"/>
</dbReference>
<evidence type="ECO:0000256" key="5">
    <source>
        <dbReference type="ARBA" id="ARBA00054626"/>
    </source>
</evidence>
<keyword evidence="4" id="KW-0804">Transcription</keyword>
<feature type="domain" description="HTH lysR-type" evidence="8">
    <location>
        <begin position="5"/>
        <end position="62"/>
    </location>
</feature>
<name>A0AA87U805_RHIRH</name>
<evidence type="ECO:0000313" key="9">
    <source>
        <dbReference type="EMBL" id="GAJ93013.1"/>
    </source>
</evidence>
<dbReference type="SUPFAM" id="SSF46785">
    <property type="entry name" value="Winged helix' DNA-binding domain"/>
    <property type="match status" value="1"/>
</dbReference>
<dbReference type="InterPro" id="IPR036390">
    <property type="entry name" value="WH_DNA-bd_sf"/>
</dbReference>
<dbReference type="InterPro" id="IPR058163">
    <property type="entry name" value="LysR-type_TF_proteobact-type"/>
</dbReference>
<organism evidence="9 10">
    <name type="scientific">Rhizobium rhizogenes NBRC 13257</name>
    <dbReference type="NCBI Taxonomy" id="1220581"/>
    <lineage>
        <taxon>Bacteria</taxon>
        <taxon>Pseudomonadati</taxon>
        <taxon>Pseudomonadota</taxon>
        <taxon>Alphaproteobacteria</taxon>
        <taxon>Hyphomicrobiales</taxon>
        <taxon>Rhizobiaceae</taxon>
        <taxon>Rhizobium/Agrobacterium group</taxon>
        <taxon>Rhizobium</taxon>
    </lineage>
</organism>
<evidence type="ECO:0000256" key="7">
    <source>
        <dbReference type="ARBA" id="ARBA00083243"/>
    </source>
</evidence>
<evidence type="ECO:0000256" key="1">
    <source>
        <dbReference type="ARBA" id="ARBA00009437"/>
    </source>
</evidence>
<gene>
    <name evidence="9" type="ORF">RRH01S_05_00850</name>
</gene>
<dbReference type="GeneID" id="86852535"/>
<dbReference type="InterPro" id="IPR036388">
    <property type="entry name" value="WH-like_DNA-bd_sf"/>
</dbReference>
<sequence>MSDLLNLNRLIFYTTVVDTGSFTLAAERLGVAKAVVSHQVARLEQELGVTLLTRTTRRLHATDEGRLFYGRCVIILREAEAAYAEMSQKASEPSGMLTLTASLDYGAAVVAPTIAAYRQRFPQMQVNVIFDDDVMDLAAGQVDLAIRVGWLADSSNQARRLGTFDQYLVAAPSLIGAMPSMSSPADAINLPWVANAALRNPLRWIFSHAERETVTIDVNCPVTADKTPAAYACVLAGVGVSVFPDYMAAKDIEAGRLVRILPDWSLPAGGIHAVFPSARFRPARVRAFVDMLKAAERQRVAQTRAGSDLAADAV</sequence>
<accession>A0AA87U805</accession>